<proteinExistence type="predicted"/>
<keyword evidence="2" id="KW-1185">Reference proteome</keyword>
<comment type="caution">
    <text evidence="1">The sequence shown here is derived from an EMBL/GenBank/DDBJ whole genome shotgun (WGS) entry which is preliminary data.</text>
</comment>
<evidence type="ECO:0000313" key="1">
    <source>
        <dbReference type="EMBL" id="KAI3707294.1"/>
    </source>
</evidence>
<dbReference type="EMBL" id="CM042054">
    <property type="protein sequence ID" value="KAI3707294.1"/>
    <property type="molecule type" value="Genomic_DNA"/>
</dbReference>
<organism evidence="1 2">
    <name type="scientific">Arctium lappa</name>
    <name type="common">Greater burdock</name>
    <name type="synonym">Lappa major</name>
    <dbReference type="NCBI Taxonomy" id="4217"/>
    <lineage>
        <taxon>Eukaryota</taxon>
        <taxon>Viridiplantae</taxon>
        <taxon>Streptophyta</taxon>
        <taxon>Embryophyta</taxon>
        <taxon>Tracheophyta</taxon>
        <taxon>Spermatophyta</taxon>
        <taxon>Magnoliopsida</taxon>
        <taxon>eudicotyledons</taxon>
        <taxon>Gunneridae</taxon>
        <taxon>Pentapetalae</taxon>
        <taxon>asterids</taxon>
        <taxon>campanulids</taxon>
        <taxon>Asterales</taxon>
        <taxon>Asteraceae</taxon>
        <taxon>Carduoideae</taxon>
        <taxon>Cardueae</taxon>
        <taxon>Arctiinae</taxon>
        <taxon>Arctium</taxon>
    </lineage>
</organism>
<sequence length="100" mass="11130">MVEKLPEKDEKVTGNRSESLNTGKRVEESRGKGVSYFHASPNKVSFIPETQREAGSAGCLQKSKVDGKRMRGGIEEGLRNGPYDKDYDGLKDLKEINDEI</sequence>
<reference evidence="1 2" key="2">
    <citation type="journal article" date="2022" name="Mol. Ecol. Resour.">
        <title>The genomes of chicory, endive, great burdock and yacon provide insights into Asteraceae paleo-polyploidization history and plant inulin production.</title>
        <authorList>
            <person name="Fan W."/>
            <person name="Wang S."/>
            <person name="Wang H."/>
            <person name="Wang A."/>
            <person name="Jiang F."/>
            <person name="Liu H."/>
            <person name="Zhao H."/>
            <person name="Xu D."/>
            <person name="Zhang Y."/>
        </authorList>
    </citation>
    <scope>NUCLEOTIDE SEQUENCE [LARGE SCALE GENOMIC DNA]</scope>
    <source>
        <strain evidence="2">cv. Niubang</strain>
    </source>
</reference>
<reference evidence="2" key="1">
    <citation type="journal article" date="2022" name="Mol. Ecol. Resour.">
        <title>The genomes of chicory, endive, great burdock and yacon provide insights into Asteraceae palaeo-polyploidization history and plant inulin production.</title>
        <authorList>
            <person name="Fan W."/>
            <person name="Wang S."/>
            <person name="Wang H."/>
            <person name="Wang A."/>
            <person name="Jiang F."/>
            <person name="Liu H."/>
            <person name="Zhao H."/>
            <person name="Xu D."/>
            <person name="Zhang Y."/>
        </authorList>
    </citation>
    <scope>NUCLEOTIDE SEQUENCE [LARGE SCALE GENOMIC DNA]</scope>
    <source>
        <strain evidence="2">cv. Niubang</strain>
    </source>
</reference>
<gene>
    <name evidence="1" type="ORF">L6452_25686</name>
</gene>
<evidence type="ECO:0000313" key="2">
    <source>
        <dbReference type="Proteomes" id="UP001055879"/>
    </source>
</evidence>
<protein>
    <submittedName>
        <fullName evidence="1">Uncharacterized protein</fullName>
    </submittedName>
</protein>
<name>A0ACB9AAN6_ARCLA</name>
<accession>A0ACB9AAN6</accession>
<dbReference type="Proteomes" id="UP001055879">
    <property type="component" value="Linkage Group LG08"/>
</dbReference>